<sequence length="111" mass="11565">MGSGREALLAEGPWVTSCVLVVDMRDTAVDIMAAAGFIWASDVSTSAGDVTPTLDPATTQHSVQIKTGDFRVQCWTPAGDVVPACDLRVLVGDIGAPSLDTGNPHETIVLQ</sequence>
<keyword evidence="2" id="KW-1185">Reference proteome</keyword>
<proteinExistence type="predicted"/>
<accession>A0AAV7SSR5</accession>
<dbReference type="Proteomes" id="UP001066276">
    <property type="component" value="Chromosome 4_2"/>
</dbReference>
<protein>
    <submittedName>
        <fullName evidence="1">Uncharacterized protein</fullName>
    </submittedName>
</protein>
<reference evidence="1" key="1">
    <citation type="journal article" date="2022" name="bioRxiv">
        <title>Sequencing and chromosome-scale assembly of the giantPleurodeles waltlgenome.</title>
        <authorList>
            <person name="Brown T."/>
            <person name="Elewa A."/>
            <person name="Iarovenko S."/>
            <person name="Subramanian E."/>
            <person name="Araus A.J."/>
            <person name="Petzold A."/>
            <person name="Susuki M."/>
            <person name="Suzuki K.-i.T."/>
            <person name="Hayashi T."/>
            <person name="Toyoda A."/>
            <person name="Oliveira C."/>
            <person name="Osipova E."/>
            <person name="Leigh N.D."/>
            <person name="Simon A."/>
            <person name="Yun M.H."/>
        </authorList>
    </citation>
    <scope>NUCLEOTIDE SEQUENCE</scope>
    <source>
        <strain evidence="1">20211129_DDA</strain>
        <tissue evidence="1">Liver</tissue>
    </source>
</reference>
<dbReference type="AlphaFoldDB" id="A0AAV7SSR5"/>
<evidence type="ECO:0000313" key="2">
    <source>
        <dbReference type="Proteomes" id="UP001066276"/>
    </source>
</evidence>
<organism evidence="1 2">
    <name type="scientific">Pleurodeles waltl</name>
    <name type="common">Iberian ribbed newt</name>
    <dbReference type="NCBI Taxonomy" id="8319"/>
    <lineage>
        <taxon>Eukaryota</taxon>
        <taxon>Metazoa</taxon>
        <taxon>Chordata</taxon>
        <taxon>Craniata</taxon>
        <taxon>Vertebrata</taxon>
        <taxon>Euteleostomi</taxon>
        <taxon>Amphibia</taxon>
        <taxon>Batrachia</taxon>
        <taxon>Caudata</taxon>
        <taxon>Salamandroidea</taxon>
        <taxon>Salamandridae</taxon>
        <taxon>Pleurodelinae</taxon>
        <taxon>Pleurodeles</taxon>
    </lineage>
</organism>
<name>A0AAV7SSR5_PLEWA</name>
<comment type="caution">
    <text evidence="1">The sequence shown here is derived from an EMBL/GenBank/DDBJ whole genome shotgun (WGS) entry which is preliminary data.</text>
</comment>
<gene>
    <name evidence="1" type="ORF">NDU88_007471</name>
</gene>
<dbReference type="EMBL" id="JANPWB010000008">
    <property type="protein sequence ID" value="KAJ1167078.1"/>
    <property type="molecule type" value="Genomic_DNA"/>
</dbReference>
<evidence type="ECO:0000313" key="1">
    <source>
        <dbReference type="EMBL" id="KAJ1167078.1"/>
    </source>
</evidence>